<dbReference type="EMBL" id="CALNXI010000575">
    <property type="protein sequence ID" value="CAH3029491.1"/>
    <property type="molecule type" value="Genomic_DNA"/>
</dbReference>
<dbReference type="SMART" id="SM00875">
    <property type="entry name" value="BACK"/>
    <property type="match status" value="1"/>
</dbReference>
<dbReference type="SMART" id="SM00225">
    <property type="entry name" value="BTB"/>
    <property type="match status" value="1"/>
</dbReference>
<dbReference type="Gene3D" id="1.25.40.420">
    <property type="match status" value="1"/>
</dbReference>
<evidence type="ECO:0000256" key="1">
    <source>
        <dbReference type="ARBA" id="ARBA00004496"/>
    </source>
</evidence>
<organism evidence="4 5">
    <name type="scientific">Porites evermanni</name>
    <dbReference type="NCBI Taxonomy" id="104178"/>
    <lineage>
        <taxon>Eukaryota</taxon>
        <taxon>Metazoa</taxon>
        <taxon>Cnidaria</taxon>
        <taxon>Anthozoa</taxon>
        <taxon>Hexacorallia</taxon>
        <taxon>Scleractinia</taxon>
        <taxon>Fungiina</taxon>
        <taxon>Poritidae</taxon>
        <taxon>Porites</taxon>
    </lineage>
</organism>
<evidence type="ECO:0000259" key="3">
    <source>
        <dbReference type="PROSITE" id="PS50097"/>
    </source>
</evidence>
<dbReference type="PROSITE" id="PS50097">
    <property type="entry name" value="BTB"/>
    <property type="match status" value="1"/>
</dbReference>
<reference evidence="4 5" key="1">
    <citation type="submission" date="2022-05" db="EMBL/GenBank/DDBJ databases">
        <authorList>
            <consortium name="Genoscope - CEA"/>
            <person name="William W."/>
        </authorList>
    </citation>
    <scope>NUCLEOTIDE SEQUENCE [LARGE SCALE GENOMIC DNA]</scope>
</reference>
<keyword evidence="2" id="KW-0963">Cytoplasm</keyword>
<sequence length="438" mass="50050">MATFDDNWQTKRPTISERTKFIFNNELLSDVKFVVPASLNESERRKSQKSIPAHKFVLAISSPVFFAMFYGEMAETAGTVQLPDCDYESLLELFRYLYSDDVKLSGSNVMQVLYLAKKYMVPSLADKCTEYLLKHLEASNVFSILPQAQKYEEKDLENQCWGVIEKHTQKALMSDEFLTLERSIVASVVKREILKVKEVDLFKAVDRWATKEQERQGKTPRRKVKREILGEEIEFASVVLDCDILTETEICDMIKHYNEIDLKSPLTFMHSPRCHRFHRCHRFAILRSPGLISDDPRGHSGVRLSALNITVNKPVRLHGVQHFGRDGGEYTVSLEVKDAKTGISLAEQLGSYISEKDDTHACVYYGFDVEFDNPVCLETNRTYEIISRVNGPISWFGEIGQQTVEIQEIRFSFSNSAASICGTSVSRGQFPAFLFSPW</sequence>
<dbReference type="Gene3D" id="3.30.710.10">
    <property type="entry name" value="Potassium Channel Kv1.1, Chain A"/>
    <property type="match status" value="1"/>
</dbReference>
<dbReference type="SUPFAM" id="SSF54695">
    <property type="entry name" value="POZ domain"/>
    <property type="match status" value="1"/>
</dbReference>
<dbReference type="Pfam" id="PF08005">
    <property type="entry name" value="PHR"/>
    <property type="match status" value="1"/>
</dbReference>
<evidence type="ECO:0000313" key="5">
    <source>
        <dbReference type="Proteomes" id="UP001159427"/>
    </source>
</evidence>
<name>A0ABN8MIH3_9CNID</name>
<comment type="caution">
    <text evidence="4">The sequence shown here is derived from an EMBL/GenBank/DDBJ whole genome shotgun (WGS) entry which is preliminary data.</text>
</comment>
<dbReference type="Pfam" id="PF00651">
    <property type="entry name" value="BTB"/>
    <property type="match status" value="1"/>
</dbReference>
<dbReference type="PANTHER" id="PTHR45774">
    <property type="entry name" value="BTB/POZ DOMAIN-CONTAINING"/>
    <property type="match status" value="1"/>
</dbReference>
<feature type="domain" description="BTB" evidence="3">
    <location>
        <begin position="29"/>
        <end position="106"/>
    </location>
</feature>
<gene>
    <name evidence="4" type="ORF">PEVE_00036257</name>
</gene>
<evidence type="ECO:0000313" key="4">
    <source>
        <dbReference type="EMBL" id="CAH3029491.1"/>
    </source>
</evidence>
<dbReference type="InterPro" id="IPR011705">
    <property type="entry name" value="BACK"/>
</dbReference>
<dbReference type="InterPro" id="IPR038648">
    <property type="entry name" value="PHR_sf"/>
</dbReference>
<dbReference type="InterPro" id="IPR000210">
    <property type="entry name" value="BTB/POZ_dom"/>
</dbReference>
<dbReference type="PANTHER" id="PTHR45774:SF3">
    <property type="entry name" value="BTB (POZ) DOMAIN-CONTAINING 2B-RELATED"/>
    <property type="match status" value="1"/>
</dbReference>
<keyword evidence="5" id="KW-1185">Reference proteome</keyword>
<accession>A0ABN8MIH3</accession>
<proteinExistence type="predicted"/>
<dbReference type="InterPro" id="IPR011333">
    <property type="entry name" value="SKP1/BTB/POZ_sf"/>
</dbReference>
<dbReference type="Gene3D" id="2.60.120.820">
    <property type="entry name" value="PHR domain"/>
    <property type="match status" value="1"/>
</dbReference>
<dbReference type="Pfam" id="PF07707">
    <property type="entry name" value="BACK"/>
    <property type="match status" value="1"/>
</dbReference>
<evidence type="ECO:0000256" key="2">
    <source>
        <dbReference type="ARBA" id="ARBA00022490"/>
    </source>
</evidence>
<dbReference type="InterPro" id="IPR012983">
    <property type="entry name" value="PHR"/>
</dbReference>
<comment type="subcellular location">
    <subcellularLocation>
        <location evidence="1">Cytoplasm</location>
    </subcellularLocation>
</comment>
<protein>
    <recommendedName>
        <fullName evidence="3">BTB domain-containing protein</fullName>
    </recommendedName>
</protein>
<dbReference type="Proteomes" id="UP001159427">
    <property type="component" value="Unassembled WGS sequence"/>
</dbReference>